<name>A0ABR5ZTJ8_9PROT</name>
<accession>A0ABR5ZTJ8</accession>
<dbReference type="InterPro" id="IPR011990">
    <property type="entry name" value="TPR-like_helical_dom_sf"/>
</dbReference>
<dbReference type="PROSITE" id="PS51352">
    <property type="entry name" value="THIOREDOXIN_2"/>
    <property type="match status" value="1"/>
</dbReference>
<dbReference type="EMBL" id="PDLY01000004">
    <property type="protein sequence ID" value="MBA5727654.1"/>
    <property type="molecule type" value="Genomic_DNA"/>
</dbReference>
<dbReference type="Pfam" id="PF14561">
    <property type="entry name" value="TPR_20"/>
    <property type="match status" value="1"/>
</dbReference>
<dbReference type="PANTHER" id="PTHR45663:SF11">
    <property type="entry name" value="GEO12009P1"/>
    <property type="match status" value="1"/>
</dbReference>
<dbReference type="InterPro" id="IPR013766">
    <property type="entry name" value="Thioredoxin_domain"/>
</dbReference>
<protein>
    <submittedName>
        <fullName evidence="2">Co-chaperone YbbN</fullName>
    </submittedName>
</protein>
<dbReference type="PANTHER" id="PTHR45663">
    <property type="entry name" value="GEO12009P1"/>
    <property type="match status" value="1"/>
</dbReference>
<comment type="caution">
    <text evidence="2">The sequence shown here is derived from an EMBL/GenBank/DDBJ whole genome shotgun (WGS) entry which is preliminary data.</text>
</comment>
<evidence type="ECO:0000259" key="1">
    <source>
        <dbReference type="PROSITE" id="PS51352"/>
    </source>
</evidence>
<evidence type="ECO:0000313" key="3">
    <source>
        <dbReference type="Proteomes" id="UP000765338"/>
    </source>
</evidence>
<dbReference type="Gene3D" id="3.40.30.10">
    <property type="entry name" value="Glutaredoxin"/>
    <property type="match status" value="1"/>
</dbReference>
<dbReference type="SUPFAM" id="SSF52833">
    <property type="entry name" value="Thioredoxin-like"/>
    <property type="match status" value="1"/>
</dbReference>
<reference evidence="2 3" key="1">
    <citation type="submission" date="2017-10" db="EMBL/GenBank/DDBJ databases">
        <authorList>
            <person name="Jakob F."/>
        </authorList>
    </citation>
    <scope>NUCLEOTIDE SEQUENCE [LARGE SCALE GENOMIC DNA]</scope>
    <source>
        <strain evidence="2 3">TMW 2.1889</strain>
    </source>
</reference>
<proteinExistence type="predicted"/>
<evidence type="ECO:0000313" key="2">
    <source>
        <dbReference type="EMBL" id="MBA5727654.1"/>
    </source>
</evidence>
<feature type="domain" description="Thioredoxin" evidence="1">
    <location>
        <begin position="2"/>
        <end position="125"/>
    </location>
</feature>
<dbReference type="Pfam" id="PF14559">
    <property type="entry name" value="TPR_19"/>
    <property type="match status" value="1"/>
</dbReference>
<organism evidence="2 3">
    <name type="scientific">Bombella mellum</name>
    <dbReference type="NCBI Taxonomy" id="2039288"/>
    <lineage>
        <taxon>Bacteria</taxon>
        <taxon>Pseudomonadati</taxon>
        <taxon>Pseudomonadota</taxon>
        <taxon>Alphaproteobacteria</taxon>
        <taxon>Acetobacterales</taxon>
        <taxon>Acetobacteraceae</taxon>
        <taxon>Bombella</taxon>
    </lineage>
</organism>
<dbReference type="InterPro" id="IPR036249">
    <property type="entry name" value="Thioredoxin-like_sf"/>
</dbReference>
<dbReference type="Pfam" id="PF00085">
    <property type="entry name" value="Thioredoxin"/>
    <property type="match status" value="1"/>
</dbReference>
<dbReference type="RefSeq" id="WP_182041244.1">
    <property type="nucleotide sequence ID" value="NZ_PDLY01000004.1"/>
</dbReference>
<gene>
    <name evidence="2" type="ORF">CPA56_06635</name>
</gene>
<dbReference type="SUPFAM" id="SSF48452">
    <property type="entry name" value="TPR-like"/>
    <property type="match status" value="1"/>
</dbReference>
<dbReference type="Gene3D" id="1.25.40.10">
    <property type="entry name" value="Tetratricopeptide repeat domain"/>
    <property type="match status" value="1"/>
</dbReference>
<keyword evidence="3" id="KW-1185">Reference proteome</keyword>
<dbReference type="Proteomes" id="UP000765338">
    <property type="component" value="Unassembled WGS sequence"/>
</dbReference>
<sequence length="306" mass="32939">MTDALFPASRSSHALDVDQSSFMTQVVEASRDVPVLVEFHTPTSASCRKLSPVLEKVVQATEGRIRLTRLDVTANRTLVAQLLQMGLPLQSVPMVVAFWQGQVRDLFQGAQPEDEIRTFVEQLLKDSGQAMPVAEQLKAADSALRAGELDTAINGYTGVLEADPEKPEGWAGLIRCMIAMDDPEGAEEAASQIPDGIATSEPVTSALASLKLYQEGREAAGKLGEIRQKLEQSPQDAALLEELAKALNGAGEREAAAQTLLDIIARDRDGAGQSARTELLKLFDAWGMTDPATLAARRKLSSLLFS</sequence>